<sequence>MLILFKKKDPAAIEKLKELERNDEMICSTIINILEIFKGAYLSSQIEKNLLQVEEIISSLIHLQIDSGVQEIFGKLSASLLKNGNRIGDIDEVIAAICLAHNQNILTRDSHFNKIPDLSVLSY</sequence>
<dbReference type="GO" id="GO:0004518">
    <property type="term" value="F:nuclease activity"/>
    <property type="evidence" value="ECO:0007669"/>
    <property type="project" value="UniProtKB-KW"/>
</dbReference>
<dbReference type="Gene3D" id="3.40.50.1010">
    <property type="entry name" value="5'-nuclease"/>
    <property type="match status" value="1"/>
</dbReference>
<organism evidence="8 9">
    <name type="scientific">Methanospirillum hungatei JF-1 (strain ATCC 27890 / DSM 864 / NBRC 100397 / JF-1)</name>
    <dbReference type="NCBI Taxonomy" id="323259"/>
    <lineage>
        <taxon>Archaea</taxon>
        <taxon>Methanobacteriati</taxon>
        <taxon>Methanobacteriota</taxon>
        <taxon>Stenosarchaea group</taxon>
        <taxon>Methanomicrobia</taxon>
        <taxon>Methanomicrobiales</taxon>
        <taxon>Methanospirillaceae</taxon>
        <taxon>Methanospirillum</taxon>
    </lineage>
</organism>
<dbReference type="eggNOG" id="arCOG02219">
    <property type="taxonomic scope" value="Archaea"/>
</dbReference>
<comment type="similarity">
    <text evidence="6">Belongs to the PINc/VapC protein family.</text>
</comment>
<dbReference type="OrthoDB" id="11616at2157"/>
<dbReference type="EnsemblBacteria" id="ABD40162">
    <property type="protein sequence ID" value="ABD40162"/>
    <property type="gene ID" value="Mhun_0397"/>
</dbReference>
<protein>
    <submittedName>
        <fullName evidence="8">PilT protein-like protein</fullName>
    </submittedName>
</protein>
<evidence type="ECO:0000256" key="6">
    <source>
        <dbReference type="ARBA" id="ARBA00038093"/>
    </source>
</evidence>
<reference evidence="9" key="1">
    <citation type="journal article" date="2016" name="Stand. Genomic Sci.">
        <title>Complete genome sequence of Methanospirillum hungatei type strain JF1.</title>
        <authorList>
            <person name="Gunsalus R.P."/>
            <person name="Cook L.E."/>
            <person name="Crable B."/>
            <person name="Rohlin L."/>
            <person name="McDonald E."/>
            <person name="Mouttaki H."/>
            <person name="Sieber J.R."/>
            <person name="Poweleit N."/>
            <person name="Zhou H."/>
            <person name="Lapidus A.L."/>
            <person name="Daligault H.E."/>
            <person name="Land M."/>
            <person name="Gilna P."/>
            <person name="Ivanova N."/>
            <person name="Kyrpides N."/>
            <person name="Culley D.E."/>
            <person name="McInerney M.J."/>
        </authorList>
    </citation>
    <scope>NUCLEOTIDE SEQUENCE [LARGE SCALE GENOMIC DNA]</scope>
    <source>
        <strain evidence="9">ATCC 27890 / DSM 864 / NBRC 100397 / JF-1</strain>
    </source>
</reference>
<dbReference type="KEGG" id="mhu:Mhun_0397"/>
<gene>
    <name evidence="8" type="ordered locus">Mhun_0397</name>
</gene>
<dbReference type="InterPro" id="IPR002716">
    <property type="entry name" value="PIN_dom"/>
</dbReference>
<dbReference type="SUPFAM" id="SSF88723">
    <property type="entry name" value="PIN domain-like"/>
    <property type="match status" value="1"/>
</dbReference>
<evidence type="ECO:0000256" key="3">
    <source>
        <dbReference type="ARBA" id="ARBA00022723"/>
    </source>
</evidence>
<dbReference type="HOGENOM" id="CLU_118482_3_2_2"/>
<dbReference type="InParanoid" id="Q2FMS1"/>
<keyword evidence="9" id="KW-1185">Reference proteome</keyword>
<dbReference type="CDD" id="cd09881">
    <property type="entry name" value="PIN_VapC4-5_FitB-like"/>
    <property type="match status" value="1"/>
</dbReference>
<comment type="cofactor">
    <cofactor evidence="1">
        <name>Mg(2+)</name>
        <dbReference type="ChEBI" id="CHEBI:18420"/>
    </cofactor>
</comment>
<dbReference type="Proteomes" id="UP000001941">
    <property type="component" value="Chromosome"/>
</dbReference>
<evidence type="ECO:0000256" key="1">
    <source>
        <dbReference type="ARBA" id="ARBA00001946"/>
    </source>
</evidence>
<keyword evidence="2" id="KW-0540">Nuclease</keyword>
<evidence type="ECO:0000256" key="5">
    <source>
        <dbReference type="ARBA" id="ARBA00022842"/>
    </source>
</evidence>
<dbReference type="EMBL" id="CP000254">
    <property type="protein sequence ID" value="ABD40162.1"/>
    <property type="molecule type" value="Genomic_DNA"/>
</dbReference>
<evidence type="ECO:0000256" key="4">
    <source>
        <dbReference type="ARBA" id="ARBA00022801"/>
    </source>
</evidence>
<dbReference type="Pfam" id="PF01850">
    <property type="entry name" value="PIN"/>
    <property type="match status" value="1"/>
</dbReference>
<dbReference type="PANTHER" id="PTHR33653">
    <property type="entry name" value="RIBONUCLEASE VAPC2"/>
    <property type="match status" value="1"/>
</dbReference>
<proteinExistence type="inferred from homology"/>
<dbReference type="GeneID" id="3923407"/>
<dbReference type="PANTHER" id="PTHR33653:SF1">
    <property type="entry name" value="RIBONUCLEASE VAPC2"/>
    <property type="match status" value="1"/>
</dbReference>
<keyword evidence="5" id="KW-0460">Magnesium</keyword>
<accession>Q2FMS1</accession>
<dbReference type="AlphaFoldDB" id="Q2FMS1"/>
<dbReference type="InterPro" id="IPR050556">
    <property type="entry name" value="Type_II_TA_system_RNase"/>
</dbReference>
<name>Q2FMS1_METHJ</name>
<evidence type="ECO:0000259" key="7">
    <source>
        <dbReference type="Pfam" id="PF01850"/>
    </source>
</evidence>
<feature type="domain" description="PIN" evidence="7">
    <location>
        <begin position="5"/>
        <end position="116"/>
    </location>
</feature>
<dbReference type="RefSeq" id="WP_011447453.1">
    <property type="nucleotide sequence ID" value="NC_007796.1"/>
</dbReference>
<dbReference type="GO" id="GO:0016787">
    <property type="term" value="F:hydrolase activity"/>
    <property type="evidence" value="ECO:0007669"/>
    <property type="project" value="UniProtKB-KW"/>
</dbReference>
<evidence type="ECO:0000313" key="8">
    <source>
        <dbReference type="EMBL" id="ABD40162.1"/>
    </source>
</evidence>
<dbReference type="InterPro" id="IPR029060">
    <property type="entry name" value="PIN-like_dom_sf"/>
</dbReference>
<dbReference type="GO" id="GO:0046872">
    <property type="term" value="F:metal ion binding"/>
    <property type="evidence" value="ECO:0007669"/>
    <property type="project" value="UniProtKB-KW"/>
</dbReference>
<evidence type="ECO:0000256" key="2">
    <source>
        <dbReference type="ARBA" id="ARBA00022722"/>
    </source>
</evidence>
<keyword evidence="3" id="KW-0479">Metal-binding</keyword>
<keyword evidence="4" id="KW-0378">Hydrolase</keyword>
<evidence type="ECO:0000313" key="9">
    <source>
        <dbReference type="Proteomes" id="UP000001941"/>
    </source>
</evidence>